<dbReference type="Gene3D" id="6.20.330.10">
    <property type="match status" value="1"/>
</dbReference>
<dbReference type="GO" id="GO:0004252">
    <property type="term" value="F:serine-type endopeptidase activity"/>
    <property type="evidence" value="ECO:0007669"/>
    <property type="project" value="UniProtKB-EC"/>
</dbReference>
<dbReference type="Gene3D" id="3.90.226.10">
    <property type="entry name" value="2-enoyl-CoA Hydratase, Chain A, domain 1"/>
    <property type="match status" value="1"/>
</dbReference>
<protein>
    <submittedName>
        <fullName evidence="3">Protein C, Serine peptidase, MEROPS family S49</fullName>
        <ecNumber evidence="3">3.4.21.69</ecNumber>
    </submittedName>
</protein>
<dbReference type="CDD" id="cd07022">
    <property type="entry name" value="S49_Sppa_36K_type"/>
    <property type="match status" value="1"/>
</dbReference>
<dbReference type="PANTHER" id="PTHR42987">
    <property type="entry name" value="PEPTIDASE S49"/>
    <property type="match status" value="1"/>
</dbReference>
<proteinExistence type="inferred from homology"/>
<gene>
    <name evidence="3" type="ordered locus">Dvul_1063</name>
</gene>
<evidence type="ECO:0000256" key="1">
    <source>
        <dbReference type="ARBA" id="ARBA00008683"/>
    </source>
</evidence>
<dbReference type="PANTHER" id="PTHR42987:SF7">
    <property type="entry name" value="SIGNAL PEPTIDE PEPTIDASE SPPA-RELATED"/>
    <property type="match status" value="1"/>
</dbReference>
<reference evidence="4" key="1">
    <citation type="journal article" date="2009" name="Environ. Microbiol.">
        <title>Contribution of mobile genetic elements to Desulfovibrio vulgaris genome plasticity.</title>
        <authorList>
            <person name="Walker C.B."/>
            <person name="Stolyar S."/>
            <person name="Chivian D."/>
            <person name="Pinel N."/>
            <person name="Gabster J.A."/>
            <person name="Dehal P.S."/>
            <person name="He Z."/>
            <person name="Yang Z.K."/>
            <person name="Yen H.C."/>
            <person name="Zhou J."/>
            <person name="Wall J.D."/>
            <person name="Hazen T.C."/>
            <person name="Arkin A.P."/>
            <person name="Stahl D.A."/>
        </authorList>
    </citation>
    <scope>NUCLEOTIDE SEQUENCE [LARGE SCALE GENOMIC DNA]</scope>
    <source>
        <strain evidence="4">DP4</strain>
    </source>
</reference>
<feature type="domain" description="Peptidase S49" evidence="2">
    <location>
        <begin position="117"/>
        <end position="251"/>
    </location>
</feature>
<dbReference type="InterPro" id="IPR002142">
    <property type="entry name" value="Peptidase_S49"/>
</dbReference>
<evidence type="ECO:0000313" key="3">
    <source>
        <dbReference type="EMBL" id="ABM28083.1"/>
    </source>
</evidence>
<dbReference type="InterPro" id="IPR033855">
    <property type="entry name" value="Protein_C"/>
</dbReference>
<dbReference type="SUPFAM" id="SSF52096">
    <property type="entry name" value="ClpP/crotonase"/>
    <property type="match status" value="1"/>
</dbReference>
<organism evidence="3 4">
    <name type="scientific">Nitratidesulfovibrio vulgaris (strain DP4)</name>
    <name type="common">Desulfovibrio vulgaris</name>
    <dbReference type="NCBI Taxonomy" id="391774"/>
    <lineage>
        <taxon>Bacteria</taxon>
        <taxon>Pseudomonadati</taxon>
        <taxon>Thermodesulfobacteriota</taxon>
        <taxon>Desulfovibrionia</taxon>
        <taxon>Desulfovibrionales</taxon>
        <taxon>Desulfovibrionaceae</taxon>
        <taxon>Nitratidesulfovibrio</taxon>
    </lineage>
</organism>
<dbReference type="GO" id="GO:0006508">
    <property type="term" value="P:proteolysis"/>
    <property type="evidence" value="ECO:0007669"/>
    <property type="project" value="InterPro"/>
</dbReference>
<evidence type="ECO:0000259" key="2">
    <source>
        <dbReference type="Pfam" id="PF01343"/>
    </source>
</evidence>
<dbReference type="AlphaFoldDB" id="A0A0H3A7S4"/>
<dbReference type="EMBL" id="CP000527">
    <property type="protein sequence ID" value="ABM28083.1"/>
    <property type="molecule type" value="Genomic_DNA"/>
</dbReference>
<keyword evidence="3" id="KW-0378">Hydrolase</keyword>
<accession>A0A0H3A7S4</accession>
<comment type="similarity">
    <text evidence="1">Belongs to the peptidase S49 family.</text>
</comment>
<dbReference type="KEGG" id="dvl:Dvul_1063"/>
<sequence length="408" mass="42552">MQLLAGPLAIMPEALREHVARFASGADSAAMSFADLLRDRDDRPYELHGDVAVVNMRGTLTKRGSWWTTGMEGVRTTVQQALDDPAVRAVLLAIDSPGGTVDGTRELADWIAARVADGGKPIASYADGTMCSAAYWIGGSTGRVFAPAAALVGSVGVLWMHYDWSQYLETNGIRATYITAGSRKAAGAPEAPLSDNDKAYFQHLIDTAYTQFLDGVSAPMGLDRANPAAWADGQVFRATEALALGLVTAIVPDLAGAVAALSQEVHMDAKELAAKYPEAVAAIRKEGEENARTAASKETAQAAQSVSAIVTLVCGPEAAAKVAELAALNLSTEQIASLASMNVLQVATTSKGDEATTTTAAQDSPSQKAILEGLMQAGATPLSTQQKTEAKGDRYAALIEQSKAIAKG</sequence>
<evidence type="ECO:0000313" key="4">
    <source>
        <dbReference type="Proteomes" id="UP000009173"/>
    </source>
</evidence>
<dbReference type="HOGENOM" id="CLU_042018_0_0_7"/>
<dbReference type="Proteomes" id="UP000009173">
    <property type="component" value="Chromosome"/>
</dbReference>
<dbReference type="EC" id="3.4.21.69" evidence="3"/>
<dbReference type="Pfam" id="PF01343">
    <property type="entry name" value="Peptidase_S49"/>
    <property type="match status" value="1"/>
</dbReference>
<name>A0A0H3A7S4_NITV4</name>
<dbReference type="InterPro" id="IPR029045">
    <property type="entry name" value="ClpP/crotonase-like_dom_sf"/>
</dbReference>